<evidence type="ECO:0000256" key="1">
    <source>
        <dbReference type="ARBA" id="ARBA00008182"/>
    </source>
</evidence>
<accession>A0A3A1RBW5</accession>
<evidence type="ECO:0000256" key="2">
    <source>
        <dbReference type="ARBA" id="ARBA00022991"/>
    </source>
</evidence>
<comment type="caution">
    <text evidence="4">The sequence shown here is derived from an EMBL/GenBank/DDBJ whole genome shotgun (WGS) entry which is preliminary data.</text>
</comment>
<dbReference type="Gene3D" id="1.10.490.20">
    <property type="entry name" value="Phycocyanins"/>
    <property type="match status" value="1"/>
</dbReference>
<dbReference type="Proteomes" id="UP000265801">
    <property type="component" value="Unassembled WGS sequence"/>
</dbReference>
<keyword evidence="2" id="KW-0157">Chromophore</keyword>
<dbReference type="InterPro" id="IPR038719">
    <property type="entry name" value="Phycobilisome_asu/bsu_sf"/>
</dbReference>
<keyword evidence="3" id="KW-0089">Bile pigment</keyword>
<dbReference type="EMBL" id="QXIR01000001">
    <property type="protein sequence ID" value="RIW38913.1"/>
    <property type="molecule type" value="Genomic_DNA"/>
</dbReference>
<comment type="similarity">
    <text evidence="1">Belongs to the phycobiliprotein family.</text>
</comment>
<keyword evidence="5" id="KW-1185">Reference proteome</keyword>
<sequence>MYQTRILEHQDIIDRLVSEIANSVFEEHPGLVELYGEKGRSQAMADLQKHFHFLQTAFRMQAPEIFTDHVKWLYNVLSSRRIDIRYVITGLSEMKKRVGQLPPVKESFYCSCISEAIHWLSESCPS</sequence>
<evidence type="ECO:0000313" key="4">
    <source>
        <dbReference type="EMBL" id="RIW38913.1"/>
    </source>
</evidence>
<protein>
    <submittedName>
        <fullName evidence="4">Uncharacterized protein</fullName>
    </submittedName>
</protein>
<dbReference type="RefSeq" id="WP_119544894.1">
    <property type="nucleotide sequence ID" value="NZ_QXIR01000001.1"/>
</dbReference>
<dbReference type="AlphaFoldDB" id="A0A3A1RBW5"/>
<dbReference type="InterPro" id="IPR009050">
    <property type="entry name" value="Globin-like_sf"/>
</dbReference>
<dbReference type="OrthoDB" id="2376384at2"/>
<name>A0A3A1RBW5_9BACI</name>
<gene>
    <name evidence="4" type="ORF">D3H55_00745</name>
</gene>
<reference evidence="4 5" key="1">
    <citation type="submission" date="2018-09" db="EMBL/GenBank/DDBJ databases">
        <title>Bacillus saliacetes sp. nov., isolated from Thai shrimp paste (Ka-pi).</title>
        <authorList>
            <person name="Daroonpunt R."/>
            <person name="Tanasupawat S."/>
            <person name="Yiamsombut S."/>
        </authorList>
    </citation>
    <scope>NUCLEOTIDE SEQUENCE [LARGE SCALE GENOMIC DNA]</scope>
    <source>
        <strain evidence="4 5">SKP7-4</strain>
    </source>
</reference>
<evidence type="ECO:0000313" key="5">
    <source>
        <dbReference type="Proteomes" id="UP000265801"/>
    </source>
</evidence>
<organism evidence="4 5">
    <name type="scientific">Bacillus salacetis</name>
    <dbReference type="NCBI Taxonomy" id="2315464"/>
    <lineage>
        <taxon>Bacteria</taxon>
        <taxon>Bacillati</taxon>
        <taxon>Bacillota</taxon>
        <taxon>Bacilli</taxon>
        <taxon>Bacillales</taxon>
        <taxon>Bacillaceae</taxon>
        <taxon>Bacillus</taxon>
    </lineage>
</organism>
<dbReference type="SUPFAM" id="SSF46458">
    <property type="entry name" value="Globin-like"/>
    <property type="match status" value="1"/>
</dbReference>
<evidence type="ECO:0000256" key="3">
    <source>
        <dbReference type="ARBA" id="ARBA00023307"/>
    </source>
</evidence>
<proteinExistence type="inferred from homology"/>